<dbReference type="AlphaFoldDB" id="A0A2P2Q4B3"/>
<name>A0A2P2Q4B3_RHIMU</name>
<protein>
    <submittedName>
        <fullName evidence="1">Uncharacterized protein</fullName>
    </submittedName>
</protein>
<dbReference type="EMBL" id="GGEC01081331">
    <property type="protein sequence ID" value="MBX61815.1"/>
    <property type="molecule type" value="Transcribed_RNA"/>
</dbReference>
<organism evidence="1">
    <name type="scientific">Rhizophora mucronata</name>
    <name type="common">Asiatic mangrove</name>
    <dbReference type="NCBI Taxonomy" id="61149"/>
    <lineage>
        <taxon>Eukaryota</taxon>
        <taxon>Viridiplantae</taxon>
        <taxon>Streptophyta</taxon>
        <taxon>Embryophyta</taxon>
        <taxon>Tracheophyta</taxon>
        <taxon>Spermatophyta</taxon>
        <taxon>Magnoliopsida</taxon>
        <taxon>eudicotyledons</taxon>
        <taxon>Gunneridae</taxon>
        <taxon>Pentapetalae</taxon>
        <taxon>rosids</taxon>
        <taxon>fabids</taxon>
        <taxon>Malpighiales</taxon>
        <taxon>Rhizophoraceae</taxon>
        <taxon>Rhizophora</taxon>
    </lineage>
</organism>
<proteinExistence type="predicted"/>
<accession>A0A2P2Q4B3</accession>
<sequence>MTLISNSFQYTCLQSKGTPCNIPLSYACTKVIPTNIGAISNIKQVCTKIS</sequence>
<evidence type="ECO:0000313" key="1">
    <source>
        <dbReference type="EMBL" id="MBX61815.1"/>
    </source>
</evidence>
<reference evidence="1" key="1">
    <citation type="submission" date="2018-02" db="EMBL/GenBank/DDBJ databases">
        <title>Rhizophora mucronata_Transcriptome.</title>
        <authorList>
            <person name="Meera S.P."/>
            <person name="Sreeshan A."/>
            <person name="Augustine A."/>
        </authorList>
    </citation>
    <scope>NUCLEOTIDE SEQUENCE</scope>
    <source>
        <tissue evidence="1">Leaf</tissue>
    </source>
</reference>